<protein>
    <submittedName>
        <fullName evidence="1">Uncharacterized protein</fullName>
    </submittedName>
</protein>
<evidence type="ECO:0000313" key="1">
    <source>
        <dbReference type="EnsemblPlants" id="OBART04G02500.1"/>
    </source>
</evidence>
<dbReference type="EnsemblPlants" id="OBART04G02500.1">
    <property type="protein sequence ID" value="OBART04G02500.1"/>
    <property type="gene ID" value="OBART04G02500"/>
</dbReference>
<reference evidence="1" key="1">
    <citation type="journal article" date="2009" name="Rice">
        <title>De Novo Next Generation Sequencing of Plant Genomes.</title>
        <authorList>
            <person name="Rounsley S."/>
            <person name="Marri P.R."/>
            <person name="Yu Y."/>
            <person name="He R."/>
            <person name="Sisneros N."/>
            <person name="Goicoechea J.L."/>
            <person name="Lee S.J."/>
            <person name="Angelova A."/>
            <person name="Kudrna D."/>
            <person name="Luo M."/>
            <person name="Affourtit J."/>
            <person name="Desany B."/>
            <person name="Knight J."/>
            <person name="Niazi F."/>
            <person name="Egholm M."/>
            <person name="Wing R.A."/>
        </authorList>
    </citation>
    <scope>NUCLEOTIDE SEQUENCE [LARGE SCALE GENOMIC DNA]</scope>
    <source>
        <strain evidence="1">cv. IRGC 105608</strain>
    </source>
</reference>
<organism evidence="1">
    <name type="scientific">Oryza barthii</name>
    <dbReference type="NCBI Taxonomy" id="65489"/>
    <lineage>
        <taxon>Eukaryota</taxon>
        <taxon>Viridiplantae</taxon>
        <taxon>Streptophyta</taxon>
        <taxon>Embryophyta</taxon>
        <taxon>Tracheophyta</taxon>
        <taxon>Spermatophyta</taxon>
        <taxon>Magnoliopsida</taxon>
        <taxon>Liliopsida</taxon>
        <taxon>Poales</taxon>
        <taxon>Poaceae</taxon>
        <taxon>BOP clade</taxon>
        <taxon>Oryzoideae</taxon>
        <taxon>Oryzeae</taxon>
        <taxon>Oryzinae</taxon>
        <taxon>Oryza</taxon>
    </lineage>
</organism>
<keyword evidence="2" id="KW-1185">Reference proteome</keyword>
<reference evidence="1" key="2">
    <citation type="submission" date="2015-03" db="UniProtKB">
        <authorList>
            <consortium name="EnsemblPlants"/>
        </authorList>
    </citation>
    <scope>IDENTIFICATION</scope>
</reference>
<proteinExistence type="predicted"/>
<name>A0A0D3FSJ0_9ORYZ</name>
<evidence type="ECO:0000313" key="2">
    <source>
        <dbReference type="Proteomes" id="UP000026960"/>
    </source>
</evidence>
<accession>A0A0D3FSJ0</accession>
<dbReference type="Proteomes" id="UP000026960">
    <property type="component" value="Chromosome 4"/>
</dbReference>
<sequence>MAGHWHSARGDDTIYPWQCHGRILREIESTNGFYRSSNEAGNTRSSRRIRWHLERRRAAAGATAGEGKSMARLCGSS</sequence>
<dbReference type="Gramene" id="OBART04G02500.1">
    <property type="protein sequence ID" value="OBART04G02500.1"/>
    <property type="gene ID" value="OBART04G02500"/>
</dbReference>
<dbReference type="PaxDb" id="65489-OBART04G02500.1"/>
<dbReference type="HOGENOM" id="CLU_2642011_0_0_1"/>
<dbReference type="AlphaFoldDB" id="A0A0D3FSJ0"/>